<reference evidence="9 10" key="1">
    <citation type="submission" date="2018-06" db="EMBL/GenBank/DDBJ databases">
        <title>Comparative genomics reveals the genomic features of Rhizophagus irregularis, R. cerebriforme, R. diaphanum and Gigaspora rosea, and their symbiotic lifestyle signature.</title>
        <authorList>
            <person name="Morin E."/>
            <person name="San Clemente H."/>
            <person name="Chen E.C.H."/>
            <person name="De La Providencia I."/>
            <person name="Hainaut M."/>
            <person name="Kuo A."/>
            <person name="Kohler A."/>
            <person name="Murat C."/>
            <person name="Tang N."/>
            <person name="Roy S."/>
            <person name="Loubradou J."/>
            <person name="Henrissat B."/>
            <person name="Grigoriev I.V."/>
            <person name="Corradi N."/>
            <person name="Roux C."/>
            <person name="Martin F.M."/>
        </authorList>
    </citation>
    <scope>NUCLEOTIDE SEQUENCE [LARGE SCALE GENOMIC DNA]</scope>
    <source>
        <strain evidence="9 10">DAOM 227022</strain>
    </source>
</reference>
<evidence type="ECO:0000256" key="2">
    <source>
        <dbReference type="ARBA" id="ARBA00012417"/>
    </source>
</evidence>
<dbReference type="SUPFAM" id="SSF56672">
    <property type="entry name" value="DNA/RNA polymerases"/>
    <property type="match status" value="1"/>
</dbReference>
<dbReference type="InterPro" id="IPR043502">
    <property type="entry name" value="DNA/RNA_pol_sf"/>
</dbReference>
<dbReference type="InterPro" id="IPR023211">
    <property type="entry name" value="DNA_pol_palm_dom_sf"/>
</dbReference>
<dbReference type="SUPFAM" id="SSF53098">
    <property type="entry name" value="Ribonuclease H-like"/>
    <property type="match status" value="1"/>
</dbReference>
<dbReference type="STRING" id="658196.A0A397TB49"/>
<dbReference type="EC" id="2.7.7.7" evidence="2"/>
<proteinExistence type="inferred from homology"/>
<dbReference type="InterPro" id="IPR006134">
    <property type="entry name" value="DNA-dir_DNA_pol_B_multi_dom"/>
</dbReference>
<evidence type="ECO:0000256" key="4">
    <source>
        <dbReference type="ARBA" id="ARBA00022695"/>
    </source>
</evidence>
<comment type="similarity">
    <text evidence="1">Belongs to the DNA polymerase type-B family.</text>
</comment>
<keyword evidence="10" id="KW-1185">Reference proteome</keyword>
<dbReference type="Pfam" id="PF00136">
    <property type="entry name" value="DNA_pol_B"/>
    <property type="match status" value="1"/>
</dbReference>
<keyword evidence="4" id="KW-0548">Nucleotidyltransferase</keyword>
<dbReference type="PANTHER" id="PTHR10322">
    <property type="entry name" value="DNA POLYMERASE CATALYTIC SUBUNIT"/>
    <property type="match status" value="1"/>
</dbReference>
<protein>
    <recommendedName>
        <fullName evidence="2">DNA-directed DNA polymerase</fullName>
        <ecNumber evidence="2">2.7.7.7</ecNumber>
    </recommendedName>
</protein>
<gene>
    <name evidence="9" type="ORF">C1645_819157</name>
</gene>
<dbReference type="AlphaFoldDB" id="A0A397TB49"/>
<evidence type="ECO:0000259" key="8">
    <source>
        <dbReference type="Pfam" id="PF00136"/>
    </source>
</evidence>
<dbReference type="GO" id="GO:0003677">
    <property type="term" value="F:DNA binding"/>
    <property type="evidence" value="ECO:0007669"/>
    <property type="project" value="UniProtKB-KW"/>
</dbReference>
<dbReference type="OrthoDB" id="6755010at2759"/>
<dbReference type="PRINTS" id="PR00106">
    <property type="entry name" value="DNAPOLB"/>
</dbReference>
<keyword evidence="3" id="KW-0808">Transferase</keyword>
<dbReference type="Proteomes" id="UP000265703">
    <property type="component" value="Unassembled WGS sequence"/>
</dbReference>
<organism evidence="9 10">
    <name type="scientific">Glomus cerebriforme</name>
    <dbReference type="NCBI Taxonomy" id="658196"/>
    <lineage>
        <taxon>Eukaryota</taxon>
        <taxon>Fungi</taxon>
        <taxon>Fungi incertae sedis</taxon>
        <taxon>Mucoromycota</taxon>
        <taxon>Glomeromycotina</taxon>
        <taxon>Glomeromycetes</taxon>
        <taxon>Glomerales</taxon>
        <taxon>Glomeraceae</taxon>
        <taxon>Glomus</taxon>
    </lineage>
</organism>
<evidence type="ECO:0000313" key="9">
    <source>
        <dbReference type="EMBL" id="RIA93635.1"/>
    </source>
</evidence>
<feature type="domain" description="DNA-directed DNA polymerase family B multifunctional" evidence="8">
    <location>
        <begin position="63"/>
        <end position="253"/>
    </location>
</feature>
<dbReference type="Gene3D" id="3.90.1600.10">
    <property type="entry name" value="Palm domain of DNA polymerase"/>
    <property type="match status" value="1"/>
</dbReference>
<evidence type="ECO:0000313" key="10">
    <source>
        <dbReference type="Proteomes" id="UP000265703"/>
    </source>
</evidence>
<keyword evidence="6" id="KW-0238">DNA-binding</keyword>
<dbReference type="PANTHER" id="PTHR10322:SF23">
    <property type="entry name" value="DNA POLYMERASE DELTA CATALYTIC SUBUNIT"/>
    <property type="match status" value="1"/>
</dbReference>
<accession>A0A397TB49</accession>
<dbReference type="InterPro" id="IPR050240">
    <property type="entry name" value="DNA_pol_type-B"/>
</dbReference>
<evidence type="ECO:0000256" key="3">
    <source>
        <dbReference type="ARBA" id="ARBA00022679"/>
    </source>
</evidence>
<evidence type="ECO:0000256" key="5">
    <source>
        <dbReference type="ARBA" id="ARBA00022932"/>
    </source>
</evidence>
<evidence type="ECO:0000256" key="6">
    <source>
        <dbReference type="ARBA" id="ARBA00023125"/>
    </source>
</evidence>
<evidence type="ECO:0000256" key="1">
    <source>
        <dbReference type="ARBA" id="ARBA00005755"/>
    </source>
</evidence>
<name>A0A397TB49_9GLOM</name>
<dbReference type="EMBL" id="QKYT01000100">
    <property type="protein sequence ID" value="RIA93635.1"/>
    <property type="molecule type" value="Genomic_DNA"/>
</dbReference>
<comment type="caution">
    <text evidence="9">The sequence shown here is derived from an EMBL/GenBank/DDBJ whole genome shotgun (WGS) entry which is preliminary data.</text>
</comment>
<sequence length="407" mass="47079">MHEIINYCVIDILRCQELMVKCNIINDYKEDASITYISLFNMHYYAIGTKVSNLLEKDLENKHPVTGLDFASLYPSIIMTYNLLPKKIVLTLSEANELKRKNKVELKVLRKKKKYMELVKGRLDSASESTPIMSVIKDVLSLRKDTKKHTEMAQILDPFIDAQKAVKLYINSFYGVTGQSDFPFYKLELARNVTLAGQENIKLIAEFIKKKDFGIKHDNKAVQHFIGQMREKYDTKILVSDEHFSYVITYSDTTFNLHGKKLNPTKGEKMEFVNVIKELSKEKYELTSTSRIMQIKNPDKKYMQIDNYAQKQAKSWFEGFVKENIIVNGITFKMMISREIAYKHSYRNAIKKVQEILYQKISSLYEIFHGEWLNYEIFIASNPIEELTSIGAVAGKGTTSASPIEIN</sequence>
<dbReference type="InterPro" id="IPR006172">
    <property type="entry name" value="DNA-dir_DNA_pol_B"/>
</dbReference>
<comment type="catalytic activity">
    <reaction evidence="7">
        <text>DNA(n) + a 2'-deoxyribonucleoside 5'-triphosphate = DNA(n+1) + diphosphate</text>
        <dbReference type="Rhea" id="RHEA:22508"/>
        <dbReference type="Rhea" id="RHEA-COMP:17339"/>
        <dbReference type="Rhea" id="RHEA-COMP:17340"/>
        <dbReference type="ChEBI" id="CHEBI:33019"/>
        <dbReference type="ChEBI" id="CHEBI:61560"/>
        <dbReference type="ChEBI" id="CHEBI:173112"/>
        <dbReference type="EC" id="2.7.7.7"/>
    </reaction>
</comment>
<keyword evidence="5" id="KW-0239">DNA-directed DNA polymerase</keyword>
<dbReference type="InterPro" id="IPR012337">
    <property type="entry name" value="RNaseH-like_sf"/>
</dbReference>
<dbReference type="GO" id="GO:0000166">
    <property type="term" value="F:nucleotide binding"/>
    <property type="evidence" value="ECO:0007669"/>
    <property type="project" value="InterPro"/>
</dbReference>
<dbReference type="GO" id="GO:0003887">
    <property type="term" value="F:DNA-directed DNA polymerase activity"/>
    <property type="evidence" value="ECO:0007669"/>
    <property type="project" value="UniProtKB-KW"/>
</dbReference>
<evidence type="ECO:0000256" key="7">
    <source>
        <dbReference type="ARBA" id="ARBA00049244"/>
    </source>
</evidence>